<dbReference type="GO" id="GO:0016538">
    <property type="term" value="F:cyclin-dependent protein serine/threonine kinase regulator activity"/>
    <property type="evidence" value="ECO:0007669"/>
    <property type="project" value="TreeGrafter"/>
</dbReference>
<proteinExistence type="predicted"/>
<feature type="compositionally biased region" description="Low complexity" evidence="1">
    <location>
        <begin position="252"/>
        <end position="278"/>
    </location>
</feature>
<dbReference type="PANTHER" id="PTHR15615">
    <property type="match status" value="1"/>
</dbReference>
<evidence type="ECO:0000259" key="2">
    <source>
        <dbReference type="Pfam" id="PF00134"/>
    </source>
</evidence>
<dbReference type="EMBL" id="JACAZI010000021">
    <property type="protein sequence ID" value="KAF7337817.1"/>
    <property type="molecule type" value="Genomic_DNA"/>
</dbReference>
<feature type="region of interest" description="Disordered" evidence="1">
    <location>
        <begin position="1"/>
        <end position="22"/>
    </location>
</feature>
<evidence type="ECO:0000256" key="1">
    <source>
        <dbReference type="SAM" id="MobiDB-lite"/>
    </source>
</evidence>
<protein>
    <submittedName>
        <fullName evidence="3">Cyclin N-terminal domain-containing protein</fullName>
    </submittedName>
</protein>
<dbReference type="Pfam" id="PF00134">
    <property type="entry name" value="Cyclin_N"/>
    <property type="match status" value="1"/>
</dbReference>
<keyword evidence="4" id="KW-1185">Reference proteome</keyword>
<comment type="caution">
    <text evidence="3">The sequence shown here is derived from an EMBL/GenBank/DDBJ whole genome shotgun (WGS) entry which is preliminary data.</text>
</comment>
<dbReference type="SUPFAM" id="SSF47954">
    <property type="entry name" value="Cyclin-like"/>
    <property type="match status" value="1"/>
</dbReference>
<dbReference type="InterPro" id="IPR006671">
    <property type="entry name" value="Cyclin_N"/>
</dbReference>
<dbReference type="InterPro" id="IPR036915">
    <property type="entry name" value="Cyclin-like_sf"/>
</dbReference>
<feature type="region of interest" description="Disordered" evidence="1">
    <location>
        <begin position="229"/>
        <end position="327"/>
    </location>
</feature>
<feature type="compositionally biased region" description="Basic residues" evidence="1">
    <location>
        <begin position="294"/>
        <end position="304"/>
    </location>
</feature>
<dbReference type="PANTHER" id="PTHR15615:SF10">
    <property type="entry name" value="PHO85 CYCLIN-2-RELATED"/>
    <property type="match status" value="1"/>
</dbReference>
<reference evidence="3" key="1">
    <citation type="submission" date="2020-05" db="EMBL/GenBank/DDBJ databases">
        <title>Mycena genomes resolve the evolution of fungal bioluminescence.</title>
        <authorList>
            <person name="Tsai I.J."/>
        </authorList>
    </citation>
    <scope>NUCLEOTIDE SEQUENCE</scope>
    <source>
        <strain evidence="3">CCC161011</strain>
    </source>
</reference>
<sequence>MLFDFASPASSSSSASSPSSRASSPVHAASLVDPATHAPALMQLIDIKLDRHVIGVFCLLPSPFVCLFACHKDYVVDCVSETVDYAMGRSAPRAQSPYIPKFTAFTRTVLSRAEVTPATLLVSLVYIHRARPHLSIALEEWALERVFLGALIVASKYTNDSTLKNVHWALCTGVFGKRDVGRIEREFLDVLDWELGVQEADLLAHHEGLVGAQERAFIASRAPLLATRVKTPTKTQLLAPPHRRTHSRKTSVPELEPSSPQSSLASMSPRTPSSYPHSPAHHRPAHSATYHQHAAYHRSAHRPQRSVDSVDVPMDVDPVSAPPKAGKWNDLLRAFPLPRHAHAHAHGAPIRVNA</sequence>
<dbReference type="OrthoDB" id="10250320at2759"/>
<gene>
    <name evidence="3" type="ORF">MVEN_02004400</name>
</gene>
<dbReference type="Proteomes" id="UP000620124">
    <property type="component" value="Unassembled WGS sequence"/>
</dbReference>
<organism evidence="3 4">
    <name type="scientific">Mycena venus</name>
    <dbReference type="NCBI Taxonomy" id="2733690"/>
    <lineage>
        <taxon>Eukaryota</taxon>
        <taxon>Fungi</taxon>
        <taxon>Dikarya</taxon>
        <taxon>Basidiomycota</taxon>
        <taxon>Agaricomycotina</taxon>
        <taxon>Agaricomycetes</taxon>
        <taxon>Agaricomycetidae</taxon>
        <taxon>Agaricales</taxon>
        <taxon>Marasmiineae</taxon>
        <taxon>Mycenaceae</taxon>
        <taxon>Mycena</taxon>
    </lineage>
</organism>
<name>A0A8H6XB55_9AGAR</name>
<dbReference type="InterPro" id="IPR013922">
    <property type="entry name" value="Cyclin_PHO80-like"/>
</dbReference>
<dbReference type="CDD" id="cd20557">
    <property type="entry name" value="CYCLIN_ScPCL1-like"/>
    <property type="match status" value="1"/>
</dbReference>
<dbReference type="GO" id="GO:0019901">
    <property type="term" value="F:protein kinase binding"/>
    <property type="evidence" value="ECO:0007669"/>
    <property type="project" value="InterPro"/>
</dbReference>
<evidence type="ECO:0000313" key="3">
    <source>
        <dbReference type="EMBL" id="KAF7337817.1"/>
    </source>
</evidence>
<dbReference type="GO" id="GO:0000307">
    <property type="term" value="C:cyclin-dependent protein kinase holoenzyme complex"/>
    <property type="evidence" value="ECO:0007669"/>
    <property type="project" value="TreeGrafter"/>
</dbReference>
<dbReference type="Gene3D" id="1.10.472.10">
    <property type="entry name" value="Cyclin-like"/>
    <property type="match status" value="1"/>
</dbReference>
<dbReference type="GO" id="GO:0005634">
    <property type="term" value="C:nucleus"/>
    <property type="evidence" value="ECO:0007669"/>
    <property type="project" value="TreeGrafter"/>
</dbReference>
<feature type="domain" description="Cyclin N-terminal" evidence="2">
    <location>
        <begin position="108"/>
        <end position="195"/>
    </location>
</feature>
<evidence type="ECO:0000313" key="4">
    <source>
        <dbReference type="Proteomes" id="UP000620124"/>
    </source>
</evidence>
<accession>A0A8H6XB55</accession>
<dbReference type="AlphaFoldDB" id="A0A8H6XB55"/>
<feature type="compositionally biased region" description="Low complexity" evidence="1">
    <location>
        <begin position="306"/>
        <end position="323"/>
    </location>
</feature>